<dbReference type="Proteomes" id="UP000095767">
    <property type="component" value="Unassembled WGS sequence"/>
</dbReference>
<keyword evidence="4" id="KW-0547">Nucleotide-binding</keyword>
<reference evidence="7 8" key="1">
    <citation type="submission" date="2016-09" db="EMBL/GenBank/DDBJ databases">
        <title>The draft genome of Dichanthelium oligosanthes: A C3 panicoid grass species.</title>
        <authorList>
            <person name="Studer A.J."/>
            <person name="Schnable J.C."/>
            <person name="Brutnell T.P."/>
        </authorList>
    </citation>
    <scope>NUCLEOTIDE SEQUENCE [LARGE SCALE GENOMIC DNA]</scope>
    <source>
        <strain evidence="8">cv. Kellogg 1175</strain>
        <tissue evidence="7">Leaf</tissue>
    </source>
</reference>
<organism evidence="7 8">
    <name type="scientific">Dichanthelium oligosanthes</name>
    <dbReference type="NCBI Taxonomy" id="888268"/>
    <lineage>
        <taxon>Eukaryota</taxon>
        <taxon>Viridiplantae</taxon>
        <taxon>Streptophyta</taxon>
        <taxon>Embryophyta</taxon>
        <taxon>Tracheophyta</taxon>
        <taxon>Spermatophyta</taxon>
        <taxon>Magnoliopsida</taxon>
        <taxon>Liliopsida</taxon>
        <taxon>Poales</taxon>
        <taxon>Poaceae</taxon>
        <taxon>PACMAD clade</taxon>
        <taxon>Panicoideae</taxon>
        <taxon>Panicodae</taxon>
        <taxon>Paniceae</taxon>
        <taxon>Dichantheliinae</taxon>
        <taxon>Dichanthelium</taxon>
    </lineage>
</organism>
<dbReference type="Gene3D" id="1.20.5.4130">
    <property type="match status" value="1"/>
</dbReference>
<evidence type="ECO:0000256" key="1">
    <source>
        <dbReference type="ARBA" id="ARBA00008894"/>
    </source>
</evidence>
<dbReference type="GO" id="GO:0000166">
    <property type="term" value="F:nucleotide binding"/>
    <property type="evidence" value="ECO:0007669"/>
    <property type="project" value="UniProtKB-KW"/>
</dbReference>
<dbReference type="EMBL" id="LWDX02066298">
    <property type="protein sequence ID" value="OEL15565.1"/>
    <property type="molecule type" value="Genomic_DNA"/>
</dbReference>
<dbReference type="InterPro" id="IPR041118">
    <property type="entry name" value="Rx_N"/>
</dbReference>
<keyword evidence="2" id="KW-0433">Leucine-rich repeat</keyword>
<evidence type="ECO:0000256" key="3">
    <source>
        <dbReference type="ARBA" id="ARBA00022737"/>
    </source>
</evidence>
<accession>A0A1E5URY3</accession>
<evidence type="ECO:0000256" key="5">
    <source>
        <dbReference type="ARBA" id="ARBA00022821"/>
    </source>
</evidence>
<keyword evidence="5" id="KW-0611">Plant defense</keyword>
<sequence>MHAFLRKVRDVPREQLEEQQRIWARDVRELSYDMEDIADIFMVDVEGPDAPSKRSIIKRIFKKMKEMVTKVKTRHKIAQDIKQRVKDVAERRDRSSGTDA</sequence>
<proteinExistence type="inferred from homology"/>
<dbReference type="GO" id="GO:0006952">
    <property type="term" value="P:defense response"/>
    <property type="evidence" value="ECO:0007669"/>
    <property type="project" value="UniProtKB-KW"/>
</dbReference>
<comment type="similarity">
    <text evidence="1">Belongs to the disease resistance NB-LRR family.</text>
</comment>
<dbReference type="OrthoDB" id="1742798at2759"/>
<evidence type="ECO:0000256" key="4">
    <source>
        <dbReference type="ARBA" id="ARBA00022741"/>
    </source>
</evidence>
<evidence type="ECO:0000259" key="6">
    <source>
        <dbReference type="Pfam" id="PF18052"/>
    </source>
</evidence>
<protein>
    <recommendedName>
        <fullName evidence="6">Disease resistance N-terminal domain-containing protein</fullName>
    </recommendedName>
</protein>
<gene>
    <name evidence="7" type="ORF">BAE44_0023416</name>
</gene>
<evidence type="ECO:0000313" key="8">
    <source>
        <dbReference type="Proteomes" id="UP000095767"/>
    </source>
</evidence>
<dbReference type="PANTHER" id="PTHR19338">
    <property type="entry name" value="TRANSLOCASE OF INNER MITOCHONDRIAL MEMBRANE 13 HOMOLOG"/>
    <property type="match status" value="1"/>
</dbReference>
<dbReference type="Pfam" id="PF18052">
    <property type="entry name" value="Rx_N"/>
    <property type="match status" value="1"/>
</dbReference>
<keyword evidence="3" id="KW-0677">Repeat</keyword>
<dbReference type="AlphaFoldDB" id="A0A1E5URY3"/>
<name>A0A1E5URY3_9POAL</name>
<keyword evidence="8" id="KW-1185">Reference proteome</keyword>
<feature type="domain" description="Disease resistance N-terminal" evidence="6">
    <location>
        <begin position="1"/>
        <end position="52"/>
    </location>
</feature>
<evidence type="ECO:0000256" key="2">
    <source>
        <dbReference type="ARBA" id="ARBA00022614"/>
    </source>
</evidence>
<dbReference type="PANTHER" id="PTHR19338:SF75">
    <property type="entry name" value="OS08G0170100 PROTEIN"/>
    <property type="match status" value="1"/>
</dbReference>
<evidence type="ECO:0000313" key="7">
    <source>
        <dbReference type="EMBL" id="OEL15565.1"/>
    </source>
</evidence>
<comment type="caution">
    <text evidence="7">The sequence shown here is derived from an EMBL/GenBank/DDBJ whole genome shotgun (WGS) entry which is preliminary data.</text>
</comment>